<dbReference type="InterPro" id="IPR058154">
    <property type="entry name" value="Bxb1_TTP-like"/>
</dbReference>
<gene>
    <name evidence="1" type="ORF">CLOSYM_02080</name>
</gene>
<dbReference type="EMBL" id="AWSU01000159">
    <property type="protein sequence ID" value="ERI77348.1"/>
    <property type="molecule type" value="Genomic_DNA"/>
</dbReference>
<proteinExistence type="predicted"/>
<accession>A0ABC9TYT1</accession>
<dbReference type="Proteomes" id="UP000016491">
    <property type="component" value="Unassembled WGS sequence"/>
</dbReference>
<evidence type="ECO:0000313" key="2">
    <source>
        <dbReference type="Proteomes" id="UP000016491"/>
    </source>
</evidence>
<feature type="non-terminal residue" evidence="1">
    <location>
        <position position="1"/>
    </location>
</feature>
<name>A0ABC9TYT1_CLOSY</name>
<organism evidence="1 2">
    <name type="scientific">[Clostridium] symbiosum ATCC 14940</name>
    <dbReference type="NCBI Taxonomy" id="411472"/>
    <lineage>
        <taxon>Bacteria</taxon>
        <taxon>Bacillati</taxon>
        <taxon>Bacillota</taxon>
        <taxon>Clostridia</taxon>
        <taxon>Lachnospirales</taxon>
        <taxon>Lachnospiraceae</taxon>
        <taxon>Otoolea</taxon>
    </lineage>
</organism>
<reference evidence="1 2" key="1">
    <citation type="submission" date="2013-07" db="EMBL/GenBank/DDBJ databases">
        <authorList>
            <person name="Weinstock G."/>
            <person name="Sodergren E."/>
            <person name="Wylie T."/>
            <person name="Fulton L."/>
            <person name="Fulton R."/>
            <person name="Fronick C."/>
            <person name="O'Laughlin M."/>
            <person name="Godfrey J."/>
            <person name="Miner T."/>
            <person name="Herter B."/>
            <person name="Appelbaum E."/>
            <person name="Cordes M."/>
            <person name="Lek S."/>
            <person name="Wollam A."/>
            <person name="Pepin K.H."/>
            <person name="Palsikar V.B."/>
            <person name="Mitreva M."/>
            <person name="Wilson R.K."/>
        </authorList>
    </citation>
    <scope>NUCLEOTIDE SEQUENCE [LARGE SCALE GENOMIC DNA]</scope>
    <source>
        <strain evidence="1 2">ATCC 14940</strain>
    </source>
</reference>
<sequence>GGKGMSDTANVSVGKPKIEGAVYRAPIGSTLPTDAKAALDAAFKGLGYISDAGMVNSNSPTTENVKAWGGDQVLSYQTEKPDTFQFTLIEALNEEVLKMVYGDDNVAGTLAAGITVKANSREQQECVYVVDMILKNNSLKRVVIPKGKVTAVGDITYSDTAAIGYQTTITAAPDSASNTHYEYITKEAAKA</sequence>
<dbReference type="Pfam" id="PF25681">
    <property type="entry name" value="Phage_TTP_17"/>
    <property type="match status" value="1"/>
</dbReference>
<comment type="caution">
    <text evidence="1">The sequence shown here is derived from an EMBL/GenBank/DDBJ whole genome shotgun (WGS) entry which is preliminary data.</text>
</comment>
<evidence type="ECO:0000313" key="1">
    <source>
        <dbReference type="EMBL" id="ERI77348.1"/>
    </source>
</evidence>
<protein>
    <submittedName>
        <fullName evidence="1">Prophage LambdaSa1, structural protein</fullName>
    </submittedName>
</protein>
<dbReference type="AlphaFoldDB" id="A0ABC9TYT1"/>